<feature type="compositionally biased region" description="Low complexity" evidence="13">
    <location>
        <begin position="1835"/>
        <end position="1849"/>
    </location>
</feature>
<feature type="compositionally biased region" description="Basic and acidic residues" evidence="13">
    <location>
        <begin position="2135"/>
        <end position="2150"/>
    </location>
</feature>
<comment type="similarity">
    <text evidence="3">Belongs to the SLX4 family.</text>
</comment>
<feature type="region of interest" description="Disordered" evidence="13">
    <location>
        <begin position="627"/>
        <end position="809"/>
    </location>
</feature>
<feature type="compositionally biased region" description="Polar residues" evidence="13">
    <location>
        <begin position="828"/>
        <end position="868"/>
    </location>
</feature>
<feature type="transmembrane region" description="Helical" evidence="14">
    <location>
        <begin position="205"/>
        <end position="225"/>
    </location>
</feature>
<evidence type="ECO:0000256" key="8">
    <source>
        <dbReference type="ARBA" id="ARBA00023172"/>
    </source>
</evidence>
<evidence type="ECO:0000313" key="16">
    <source>
        <dbReference type="EMBL" id="KAF9153323.1"/>
    </source>
</evidence>
<dbReference type="InterPro" id="IPR018574">
    <property type="entry name" value="Structure-sp_endonuc_su_Slx4"/>
</dbReference>
<dbReference type="GO" id="GO:0031293">
    <property type="term" value="P:membrane protein intracellular domain proteolysis"/>
    <property type="evidence" value="ECO:0007669"/>
    <property type="project" value="TreeGrafter"/>
</dbReference>
<feature type="compositionally biased region" description="Low complexity" evidence="13">
    <location>
        <begin position="758"/>
        <end position="769"/>
    </location>
</feature>
<evidence type="ECO:0000313" key="17">
    <source>
        <dbReference type="Proteomes" id="UP000748756"/>
    </source>
</evidence>
<feature type="region of interest" description="Disordered" evidence="13">
    <location>
        <begin position="2104"/>
        <end position="2199"/>
    </location>
</feature>
<reference evidence="16" key="1">
    <citation type="journal article" date="2020" name="Fungal Divers.">
        <title>Resolving the Mortierellaceae phylogeny through synthesis of multi-gene phylogenetics and phylogenomics.</title>
        <authorList>
            <person name="Vandepol N."/>
            <person name="Liber J."/>
            <person name="Desiro A."/>
            <person name="Na H."/>
            <person name="Kennedy M."/>
            <person name="Barry K."/>
            <person name="Grigoriev I.V."/>
            <person name="Miller A.N."/>
            <person name="O'Donnell K."/>
            <person name="Stajich J.E."/>
            <person name="Bonito G."/>
        </authorList>
    </citation>
    <scope>NUCLEOTIDE SEQUENCE</scope>
    <source>
        <strain evidence="16">NRRL 6426</strain>
    </source>
</reference>
<keyword evidence="8" id="KW-0233">DNA recombination</keyword>
<dbReference type="EMBL" id="JAAAUQ010000182">
    <property type="protein sequence ID" value="KAF9153323.1"/>
    <property type="molecule type" value="Genomic_DNA"/>
</dbReference>
<feature type="region of interest" description="Disordered" evidence="13">
    <location>
        <begin position="1820"/>
        <end position="1856"/>
    </location>
</feature>
<evidence type="ECO:0000256" key="3">
    <source>
        <dbReference type="ARBA" id="ARBA00006661"/>
    </source>
</evidence>
<dbReference type="GO" id="GO:0006260">
    <property type="term" value="P:DNA replication"/>
    <property type="evidence" value="ECO:0007669"/>
    <property type="project" value="InterPro"/>
</dbReference>
<feature type="compositionally biased region" description="Basic residues" evidence="13">
    <location>
        <begin position="1684"/>
        <end position="1694"/>
    </location>
</feature>
<feature type="compositionally biased region" description="Polar residues" evidence="13">
    <location>
        <begin position="1432"/>
        <end position="1451"/>
    </location>
</feature>
<feature type="compositionally biased region" description="Acidic residues" evidence="13">
    <location>
        <begin position="2159"/>
        <end position="2171"/>
    </location>
</feature>
<feature type="compositionally biased region" description="Low complexity" evidence="13">
    <location>
        <begin position="1887"/>
        <end position="1907"/>
    </location>
</feature>
<gene>
    <name evidence="16" type="primary">MBTPS2</name>
    <name evidence="16" type="ORF">BG015_003653</name>
</gene>
<keyword evidence="9" id="KW-0234">DNA repair</keyword>
<comment type="subcellular location">
    <subcellularLocation>
        <location evidence="2">Endomembrane system</location>
        <topology evidence="2">Multi-pass membrane protein</topology>
    </subcellularLocation>
    <subcellularLocation>
        <location evidence="1">Nucleus</location>
    </subcellularLocation>
</comment>
<keyword evidence="6 14" id="KW-1133">Transmembrane helix</keyword>
<dbReference type="Pfam" id="PF02163">
    <property type="entry name" value="Peptidase_M50"/>
    <property type="match status" value="1"/>
</dbReference>
<feature type="region of interest" description="Disordered" evidence="13">
    <location>
        <begin position="1428"/>
        <end position="1451"/>
    </location>
</feature>
<evidence type="ECO:0000256" key="11">
    <source>
        <dbReference type="ARBA" id="ARBA00029496"/>
    </source>
</evidence>
<feature type="transmembrane region" description="Helical" evidence="14">
    <location>
        <begin position="237"/>
        <end position="255"/>
    </location>
</feature>
<evidence type="ECO:0000256" key="1">
    <source>
        <dbReference type="ARBA" id="ARBA00004123"/>
    </source>
</evidence>
<dbReference type="Proteomes" id="UP000748756">
    <property type="component" value="Unassembled WGS sequence"/>
</dbReference>
<evidence type="ECO:0000256" key="10">
    <source>
        <dbReference type="ARBA" id="ARBA00023242"/>
    </source>
</evidence>
<feature type="region of interest" description="Disordered" evidence="13">
    <location>
        <begin position="828"/>
        <end position="899"/>
    </location>
</feature>
<evidence type="ECO:0000256" key="5">
    <source>
        <dbReference type="ARBA" id="ARBA00022763"/>
    </source>
</evidence>
<dbReference type="GO" id="GO:0005737">
    <property type="term" value="C:cytoplasm"/>
    <property type="evidence" value="ECO:0007669"/>
    <property type="project" value="TreeGrafter"/>
</dbReference>
<accession>A0A9P5S2A9</accession>
<keyword evidence="17" id="KW-1185">Reference proteome</keyword>
<dbReference type="PRINTS" id="PR01000">
    <property type="entry name" value="SREBPS2PTASE"/>
</dbReference>
<evidence type="ECO:0000256" key="4">
    <source>
        <dbReference type="ARBA" id="ARBA00022692"/>
    </source>
</evidence>
<feature type="compositionally biased region" description="Acidic residues" evidence="13">
    <location>
        <begin position="1150"/>
        <end position="1162"/>
    </location>
</feature>
<evidence type="ECO:0000256" key="6">
    <source>
        <dbReference type="ARBA" id="ARBA00022989"/>
    </source>
</evidence>
<dbReference type="Pfam" id="PF09494">
    <property type="entry name" value="Slx4"/>
    <property type="match status" value="1"/>
</dbReference>
<keyword evidence="16" id="KW-0378">Hydrolase</keyword>
<feature type="region of interest" description="Disordered" evidence="13">
    <location>
        <begin position="1727"/>
        <end position="1781"/>
    </location>
</feature>
<feature type="transmembrane region" description="Helical" evidence="14">
    <location>
        <begin position="6"/>
        <end position="24"/>
    </location>
</feature>
<feature type="compositionally biased region" description="Basic and acidic residues" evidence="13">
    <location>
        <begin position="2016"/>
        <end position="2027"/>
    </location>
</feature>
<dbReference type="GO" id="GO:0006281">
    <property type="term" value="P:DNA repair"/>
    <property type="evidence" value="ECO:0007669"/>
    <property type="project" value="UniProtKB-KW"/>
</dbReference>
<feature type="compositionally biased region" description="Acidic residues" evidence="13">
    <location>
        <begin position="2179"/>
        <end position="2190"/>
    </location>
</feature>
<evidence type="ECO:0000256" key="2">
    <source>
        <dbReference type="ARBA" id="ARBA00004127"/>
    </source>
</evidence>
<organism evidence="16 17">
    <name type="scientific">Linnemannia schmuckeri</name>
    <dbReference type="NCBI Taxonomy" id="64567"/>
    <lineage>
        <taxon>Eukaryota</taxon>
        <taxon>Fungi</taxon>
        <taxon>Fungi incertae sedis</taxon>
        <taxon>Mucoromycota</taxon>
        <taxon>Mortierellomycotina</taxon>
        <taxon>Mortierellomycetes</taxon>
        <taxon>Mortierellales</taxon>
        <taxon>Mortierellaceae</taxon>
        <taxon>Linnemannia</taxon>
    </lineage>
</organism>
<keyword evidence="10" id="KW-0539">Nucleus</keyword>
<keyword evidence="16" id="KW-0645">Protease</keyword>
<feature type="compositionally biased region" description="Polar residues" evidence="13">
    <location>
        <begin position="1998"/>
        <end position="2011"/>
    </location>
</feature>
<sequence length="2281" mass="249081">MGLVNLLVPFLATWFGIHVFLFLLQRFLNRPNLPVGPGSGLEYELLPTVSGSNGGQSGLGSSSKPGSSSSGLLVKPFHVRFSTTGLNSFFFRLGNSPKLARFWRVWYDLGVLFGLLAMIVGWTLLAYAAFQLVSVAVVSLMNIWPLGSSVSKNNQDAPPFSRFRKRDVVVDTAPATGPTRGSGDSDMVLIPMIPGVTLPLSHLPYYLIALLVSGVIHEAGHAIAAAREKTQVSSTGIFLYILYPGAFVELSPRALAIMSPIQQLRVVCAGVWHNFILFAAAGIFLSSGAFQFSLQMVGWKQMDNGVSVVSVAQSSPLYSHLKVGSVVKKVNDISLLGKPLDVWESSLLPTVPGLEFSTREKESGFCIPHNLLFNKPSDCCLFTPKEPFGHSSDPSISCFTPYDPSGSESTAWEDGDERVLAQNGQCLPSIDVLGDPAPVRCTPSSPSCPGDSACYRPFSAYRTGSMVRIYYQLPSWEKPNSNEFSKDASSTPREQVVLYQGDPKDIWETVEVTSMSARWSFLSLWFPEAALHTIQYTMSFSLALSILNIVPARHLDGHHTLKAFAALVFSIIQSHKSTQSLQESLSECLLDNGSVLTAASSGLATTTFPKGSKAVKGIVITPMPLGMLGGDDDDDDFDSLTPHSIRLRSPTPPPKRPAPVSSSQQQRQRPRQQQSQQSQQKQQQKQDQSQSAHTLMRPQSDLSQKLNRPISFQTPITAAPSTPKPRIGLPLSLKKPAPKSKPSSQGTSPPNIEGVSQSTTTHSTIAATTPRPLSNSPKPREAAGKETVMIVLDSESEGDSDVDMDCPVASSSDFPEIALSSTQIGGVFSTQPLSKTGSWQNRKWTSPTAIPSTKAQNTQESIASSQGSVDHCQESDQLNDSLPVDKDPEPRSPSPVLDELDTRLDCTQYSEVRWSLSPRTENPLLSDLVAATTTSSIPSAESASTATAPTSPEPLVVVADDGNHDGDDDIYIHTTTFSSDVSITSTMQSDDLLPSTLGRDDIIECVVCGKLLTHLDSARVEYHINNCIDEQQQQKQDAAQSLDQTTGLPRIPLNQVEFAGAQVDYLAKVKKCPICKLDWPLKGKAKASTAIPTRKARQKVEHIKRCAKINKRTIQSVLYQVRLLKERYERSLMLGTPMESASQVGRELRSDEEDRSSDETNSEESLSKIRRKPKVNNMVKKQVVSLADNTDTDFASDAIITTVHAPTAAQPKLTKLQRMHQDQQDDGLQMALAISMSMCDTDSGALVGSNSGSSSGTPGPSTTWTMAPTIAKKTVKRRKQTDRDRNETTVLPFAEVQHLIQNNVHSLLFPEIDNSTIVGASGGNGGNTGVLIKTPPWGPSRFAGNVGDADVEIDLSQVSEPSATLPTKSLWDLSHLKDTRSGDSLEDATMRGVREASVALVQAGSGLAFDKEKYVTRFMRRYLLQDQDMKEGSNSAEPASPEQGSSKFTSPLWSISRSRRMSFIRQRKGAEEDSVQTLKSEIVGHLDEMQRSIEQAKQVAYVKILESIERNPAAATRLTPSKSCAPIIAEDPCEADDGVVDEDTVILSQDIYQGPSSPLLRYSKMPEQEDRMSLQPLDCSSTTFPKSPVEEGIGSPVREALSQDLNRSCTMDDTVNDLPMDGYDAYQDDDYAYSSGVITYSPSPSPPPRSPLQPESLPLLARTMAPYDSLVPGPTPEAEAPKTPVRRPRPKKKTQAFSASSPDLLVGELPPRLDFAKMGYHKADELANLDMSDNETSDNPVKTPQRPRKSYKIGKTLPAPSRSQQESAARRAPTMASISVRLEPLPSTSAVGGEGGLEELGNWPTASQIIAARRAAALQTDEQELQPSSTQILASPRRSAVSSQSAVSPHRSAAGRPGITNLVESYRKAATRARNAANGTLQAMIESQPQTSSQAQNQSQTQPLSQTVPHTPTNKAARARAKEFAAAAARAVETMKAQESMPRYDLMSVSTLRMLAVGFGLKATSKKLLSEQLTAIWENVHENKPKVGQQGEVETAQAGGSSNGELSSRGVQLQQDRWRDKDQDKLVARSSQLLDQDHRAPSPPRFQSVDDTAPGYMSPILSDNDQTYDHMFDNNNHYDTNHDVDYDNKYHNFDNDLQLDNSSRGYEYGLNSDGGSDRGEAFVNTKHGRGGDIGATKEDKRKESYYKDDVDGAAGGVDGDQESGGSDEEDGFSQLTKDDEGDEDMEETSDQDERVITPPTLERQLFDFLSKAPHFRKQYLTYKPLDLEQVWEECSAAQIRCTRQQLRQFLDRQSIICFVPAHSTLQSWRKTRAKKQKRAHP</sequence>
<feature type="transmembrane region" description="Helical" evidence="14">
    <location>
        <begin position="275"/>
        <end position="294"/>
    </location>
</feature>
<evidence type="ECO:0000256" key="7">
    <source>
        <dbReference type="ARBA" id="ARBA00023136"/>
    </source>
</evidence>
<feature type="compositionally biased region" description="Acidic residues" evidence="13">
    <location>
        <begin position="794"/>
        <end position="804"/>
    </location>
</feature>
<dbReference type="GO" id="GO:0012505">
    <property type="term" value="C:endomembrane system"/>
    <property type="evidence" value="ECO:0007669"/>
    <property type="project" value="UniProtKB-SubCell"/>
</dbReference>
<evidence type="ECO:0000259" key="15">
    <source>
        <dbReference type="Pfam" id="PF02163"/>
    </source>
</evidence>
<keyword evidence="4 14" id="KW-0812">Transmembrane</keyword>
<dbReference type="PANTHER" id="PTHR13325">
    <property type="entry name" value="PROTEASE M50 MEMBRANE-BOUND TRANSCRIPTION FACTOR SITE 2 PROTEASE"/>
    <property type="match status" value="1"/>
</dbReference>
<evidence type="ECO:0000256" key="12">
    <source>
        <dbReference type="ARBA" id="ARBA00032658"/>
    </source>
</evidence>
<dbReference type="InterPro" id="IPR001193">
    <property type="entry name" value="MBTPS2"/>
</dbReference>
<feature type="region of interest" description="Disordered" evidence="13">
    <location>
        <begin position="1135"/>
        <end position="1173"/>
    </location>
</feature>
<comment type="caution">
    <text evidence="16">The sequence shown here is derived from an EMBL/GenBank/DDBJ whole genome shotgun (WGS) entry which is preliminary data.</text>
</comment>
<dbReference type="GO" id="GO:0033557">
    <property type="term" value="C:Slx1-Slx4 complex"/>
    <property type="evidence" value="ECO:0007669"/>
    <property type="project" value="InterPro"/>
</dbReference>
<feature type="transmembrane region" description="Helical" evidence="14">
    <location>
        <begin position="105"/>
        <end position="130"/>
    </location>
</feature>
<feature type="domain" description="Peptidase M50" evidence="15">
    <location>
        <begin position="205"/>
        <end position="576"/>
    </location>
</feature>
<dbReference type="GO" id="GO:0006310">
    <property type="term" value="P:DNA recombination"/>
    <property type="evidence" value="ECO:0007669"/>
    <property type="project" value="UniProtKB-KW"/>
</dbReference>
<proteinExistence type="inferred from homology"/>
<dbReference type="GO" id="GO:0004222">
    <property type="term" value="F:metalloendopeptidase activity"/>
    <property type="evidence" value="ECO:0007669"/>
    <property type="project" value="InterPro"/>
</dbReference>
<protein>
    <recommendedName>
        <fullName evidence="11">Structure-specific endonuclease subunit SLX4</fullName>
    </recommendedName>
    <alternativeName>
        <fullName evidence="12">Endopeptidase S2P</fullName>
    </alternativeName>
</protein>
<dbReference type="GO" id="GO:1905897">
    <property type="term" value="P:regulation of response to endoplasmic reticulum stress"/>
    <property type="evidence" value="ECO:0007669"/>
    <property type="project" value="TreeGrafter"/>
</dbReference>
<feature type="region of interest" description="Disordered" evidence="13">
    <location>
        <begin position="1887"/>
        <end position="1921"/>
    </location>
</feature>
<feature type="region of interest" description="Disordered" evidence="13">
    <location>
        <begin position="1636"/>
        <end position="1708"/>
    </location>
</feature>
<keyword evidence="5" id="KW-0227">DNA damage</keyword>
<feature type="compositionally biased region" description="Polar residues" evidence="13">
    <location>
        <begin position="700"/>
        <end position="720"/>
    </location>
</feature>
<evidence type="ECO:0000256" key="14">
    <source>
        <dbReference type="SAM" id="Phobius"/>
    </source>
</evidence>
<feature type="compositionally biased region" description="Polar residues" evidence="13">
    <location>
        <begin position="745"/>
        <end position="757"/>
    </location>
</feature>
<name>A0A9P5S2A9_9FUNG</name>
<dbReference type="PANTHER" id="PTHR13325:SF3">
    <property type="entry name" value="MEMBRANE-BOUND TRANSCRIPTION FACTOR SITE-2 PROTEASE"/>
    <property type="match status" value="1"/>
</dbReference>
<evidence type="ECO:0000256" key="13">
    <source>
        <dbReference type="SAM" id="MobiDB-lite"/>
    </source>
</evidence>
<feature type="region of interest" description="Disordered" evidence="13">
    <location>
        <begin position="1985"/>
        <end position="2064"/>
    </location>
</feature>
<dbReference type="InterPro" id="IPR008915">
    <property type="entry name" value="Peptidase_M50"/>
</dbReference>
<dbReference type="OrthoDB" id="7694678at2759"/>
<evidence type="ECO:0000256" key="9">
    <source>
        <dbReference type="ARBA" id="ARBA00023204"/>
    </source>
</evidence>
<keyword evidence="7 14" id="KW-0472">Membrane</keyword>
<dbReference type="GO" id="GO:0016020">
    <property type="term" value="C:membrane"/>
    <property type="evidence" value="ECO:0007669"/>
    <property type="project" value="InterPro"/>
</dbReference>
<feature type="compositionally biased region" description="Low complexity" evidence="13">
    <location>
        <begin position="729"/>
        <end position="744"/>
    </location>
</feature>
<feature type="compositionally biased region" description="Low complexity" evidence="13">
    <location>
        <begin position="658"/>
        <end position="691"/>
    </location>
</feature>